<organism evidence="2">
    <name type="scientific">Arthrobacter sp. K5</name>
    <dbReference type="NCBI Taxonomy" id="2839623"/>
    <lineage>
        <taxon>Bacteria</taxon>
        <taxon>Bacillati</taxon>
        <taxon>Actinomycetota</taxon>
        <taxon>Actinomycetes</taxon>
        <taxon>Micrococcales</taxon>
        <taxon>Micrococcaceae</taxon>
        <taxon>Arthrobacter</taxon>
    </lineage>
</organism>
<evidence type="ECO:0000313" key="2">
    <source>
        <dbReference type="EMBL" id="XCH12760.1"/>
    </source>
</evidence>
<gene>
    <name evidence="2" type="ORF">ABRP34_07210</name>
</gene>
<name>A0AAU8EUY1_9MICC</name>
<feature type="domain" description="Putative Flp pilus-assembly TadG-like N-terminal" evidence="1">
    <location>
        <begin position="14"/>
        <end position="61"/>
    </location>
</feature>
<sequence>MRRLTRHHTDGERGAAGVLVAVMMLVIIGAGALAVDVGQIYAERAQLQNGADAGAIAVAQACHATGCAQAEAEAIAEPLANGNSNDGQSNVSEVDLSVADQVTVRTTTQNGSNSFLSKLFAAVLNAPPASVGAFAIASAEPPSGGKGFPLAISDNCFNLSEASPTGEVQKISYKPGGTCTGPSGTQIPGGWGWLDQSSPCEATTETGTNQIGSDPGNNPPSGCAAILGGWKSTILAGGEVKVAFPIFDDATNQGQNGQFHIIGYATFKIWGWKFGNNHEYEFRNTATDPGMNASLACSAGNNRCIIGQFVKFESIDAFEGSGEGADLGTVNIKLID</sequence>
<dbReference type="RefSeq" id="WP_003805356.1">
    <property type="nucleotide sequence ID" value="NZ_CP159279.1"/>
</dbReference>
<evidence type="ECO:0000259" key="1">
    <source>
        <dbReference type="Pfam" id="PF13400"/>
    </source>
</evidence>
<proteinExistence type="predicted"/>
<dbReference type="Pfam" id="PF13400">
    <property type="entry name" value="Tad"/>
    <property type="match status" value="1"/>
</dbReference>
<dbReference type="EMBL" id="CP159279">
    <property type="protein sequence ID" value="XCH12760.1"/>
    <property type="molecule type" value="Genomic_DNA"/>
</dbReference>
<protein>
    <submittedName>
        <fullName evidence="2">Tad domain-containing protein</fullName>
    </submittedName>
</protein>
<dbReference type="AlphaFoldDB" id="A0AAU8EUY1"/>
<dbReference type="InterPro" id="IPR028087">
    <property type="entry name" value="Tad_N"/>
</dbReference>
<reference evidence="2" key="1">
    <citation type="submission" date="2024-06" db="EMBL/GenBank/DDBJ databases">
        <title>Biodegradation of dimethachlon by Arthrobacter sp. K5: mechanistic insights and ecological implications.</title>
        <authorList>
            <person name="Hu S."/>
            <person name="Lu P."/>
        </authorList>
    </citation>
    <scope>NUCLEOTIDE SEQUENCE</scope>
    <source>
        <strain evidence="2">K5</strain>
    </source>
</reference>
<accession>A0AAU8EUY1</accession>